<dbReference type="STRING" id="1227500.C494_04500"/>
<keyword evidence="1" id="KW-0812">Transmembrane</keyword>
<dbReference type="InterPro" id="IPR012859">
    <property type="entry name" value="Pilin_N_archaeal"/>
</dbReference>
<keyword evidence="1" id="KW-0472">Membrane</keyword>
<dbReference type="Proteomes" id="UP000011690">
    <property type="component" value="Unassembled WGS sequence"/>
</dbReference>
<dbReference type="Pfam" id="PF07790">
    <property type="entry name" value="Pilin_N"/>
    <property type="match status" value="1"/>
</dbReference>
<gene>
    <name evidence="3" type="ORF">C494_04500</name>
</gene>
<dbReference type="PANTHER" id="PTHR38138:SF1">
    <property type="entry name" value="ARCHAEAL TYPE IV PILIN N-TERMINAL DOMAIN-CONTAINING PROTEIN"/>
    <property type="match status" value="1"/>
</dbReference>
<organism evidence="3 4">
    <name type="scientific">Natronorubrum bangense JCM 10635</name>
    <dbReference type="NCBI Taxonomy" id="1227500"/>
    <lineage>
        <taxon>Archaea</taxon>
        <taxon>Methanobacteriati</taxon>
        <taxon>Methanobacteriota</taxon>
        <taxon>Stenosarchaea group</taxon>
        <taxon>Halobacteria</taxon>
        <taxon>Halobacteriales</taxon>
        <taxon>Natrialbaceae</taxon>
        <taxon>Natronorubrum</taxon>
    </lineage>
</organism>
<evidence type="ECO:0000259" key="2">
    <source>
        <dbReference type="Pfam" id="PF07790"/>
    </source>
</evidence>
<feature type="domain" description="Archaeal Type IV pilin N-terminal" evidence="2">
    <location>
        <begin position="19"/>
        <end position="104"/>
    </location>
</feature>
<reference evidence="3 4" key="1">
    <citation type="journal article" date="2014" name="PLoS Genet.">
        <title>Phylogenetically driven sequencing of extremely halophilic archaea reveals strategies for static and dynamic osmo-response.</title>
        <authorList>
            <person name="Becker E.A."/>
            <person name="Seitzer P.M."/>
            <person name="Tritt A."/>
            <person name="Larsen D."/>
            <person name="Krusor M."/>
            <person name="Yao A.I."/>
            <person name="Wu D."/>
            <person name="Madern D."/>
            <person name="Eisen J.A."/>
            <person name="Darling A.E."/>
            <person name="Facciotti M.T."/>
        </authorList>
    </citation>
    <scope>NUCLEOTIDE SEQUENCE [LARGE SCALE GENOMIC DNA]</scope>
    <source>
        <strain evidence="3 4">JCM 10635</strain>
    </source>
</reference>
<evidence type="ECO:0000256" key="1">
    <source>
        <dbReference type="SAM" id="Phobius"/>
    </source>
</evidence>
<dbReference type="EMBL" id="AOHY01000010">
    <property type="protein sequence ID" value="ELY50609.1"/>
    <property type="molecule type" value="Genomic_DNA"/>
</dbReference>
<comment type="caution">
    <text evidence="3">The sequence shown here is derived from an EMBL/GenBank/DDBJ whole genome shotgun (WGS) entry which is preliminary data.</text>
</comment>
<dbReference type="NCBIfam" id="TIGR02537">
    <property type="entry name" value="arch_flag_Nterm"/>
    <property type="match status" value="1"/>
</dbReference>
<evidence type="ECO:0000313" key="4">
    <source>
        <dbReference type="Proteomes" id="UP000011690"/>
    </source>
</evidence>
<evidence type="ECO:0000313" key="3">
    <source>
        <dbReference type="EMBL" id="ELY50609.1"/>
    </source>
</evidence>
<dbReference type="eggNOG" id="arCOG02416">
    <property type="taxonomic scope" value="Archaea"/>
</dbReference>
<feature type="transmembrane region" description="Helical" evidence="1">
    <location>
        <begin position="21"/>
        <end position="46"/>
    </location>
</feature>
<dbReference type="AlphaFoldDB" id="L9WMC0"/>
<accession>L9WMC0</accession>
<keyword evidence="1" id="KW-1133">Transmembrane helix</keyword>
<dbReference type="PATRIC" id="fig|1227500.6.peg.909"/>
<dbReference type="PANTHER" id="PTHR38138">
    <property type="entry name" value="VNG6441H"/>
    <property type="match status" value="1"/>
</dbReference>
<protein>
    <recommendedName>
        <fullName evidence="2">Archaeal Type IV pilin N-terminal domain-containing protein</fullName>
    </recommendedName>
</protein>
<keyword evidence="4" id="KW-1185">Reference proteome</keyword>
<name>L9WMC0_9EURY</name>
<sequence length="191" mass="20171">MMMDLKPIRNKLVGTEDQRAVSPVIGVILMVAITVILAAVIAAFVLDIGDLDDDAPTAQISYDTNSNFGDVEGGDVEDDRLATFSHDGGDEINTDEITVRIDGDSLDADVNFGDGRTDGVDAGGFHDENFGVGDSIDVTDAGIDGDSGEVADDTSAIKPDENYEVTIIHEPSSSIIFEGEFNTPSYDYAGS</sequence>
<proteinExistence type="predicted"/>
<dbReference type="InterPro" id="IPR013373">
    <property type="entry name" value="Flagellin/pilin_N_arc"/>
</dbReference>